<evidence type="ECO:0000256" key="5">
    <source>
        <dbReference type="ARBA" id="ARBA00022856"/>
    </source>
</evidence>
<dbReference type="AlphaFoldDB" id="A0A0P6SKB3"/>
<dbReference type="InterPro" id="IPR030678">
    <property type="entry name" value="Peptide/Ni-bd"/>
</dbReference>
<dbReference type="PANTHER" id="PTHR30290:SF10">
    <property type="entry name" value="PERIPLASMIC OLIGOPEPTIDE-BINDING PROTEIN-RELATED"/>
    <property type="match status" value="1"/>
</dbReference>
<protein>
    <submittedName>
        <fullName evidence="10">Peptide ABC transporter ATP-binding protein</fullName>
    </submittedName>
</protein>
<accession>A0A0P6SKB3</accession>
<dbReference type="RefSeq" id="WP_037596310.1">
    <property type="nucleotide sequence ID" value="NZ_LHQM01000009.1"/>
</dbReference>
<comment type="caution">
    <text evidence="10">The sequence shown here is derived from an EMBL/GenBank/DDBJ whole genome shotgun (WGS) entry which is preliminary data.</text>
</comment>
<dbReference type="Gene3D" id="3.10.105.10">
    <property type="entry name" value="Dipeptide-binding Protein, Domain 3"/>
    <property type="match status" value="1"/>
</dbReference>
<evidence type="ECO:0000256" key="4">
    <source>
        <dbReference type="ARBA" id="ARBA00022729"/>
    </source>
</evidence>
<keyword evidence="11" id="KW-1185">Reference proteome</keyword>
<dbReference type="PROSITE" id="PS01040">
    <property type="entry name" value="SBP_BACTERIAL_5"/>
    <property type="match status" value="1"/>
</dbReference>
<dbReference type="Gene3D" id="3.90.76.10">
    <property type="entry name" value="Dipeptide-binding Protein, Domain 1"/>
    <property type="match status" value="1"/>
</dbReference>
<dbReference type="SUPFAM" id="SSF53850">
    <property type="entry name" value="Periplasmic binding protein-like II"/>
    <property type="match status" value="1"/>
</dbReference>
<dbReference type="InterPro" id="IPR000914">
    <property type="entry name" value="SBP_5_dom"/>
</dbReference>
<evidence type="ECO:0000256" key="3">
    <source>
        <dbReference type="ARBA" id="ARBA00022448"/>
    </source>
</evidence>
<dbReference type="EMBL" id="LHQM01000009">
    <property type="protein sequence ID" value="KPJ22804.1"/>
    <property type="molecule type" value="Genomic_DNA"/>
</dbReference>
<dbReference type="PROSITE" id="PS51257">
    <property type="entry name" value="PROKAR_LIPOPROTEIN"/>
    <property type="match status" value="1"/>
</dbReference>
<feature type="region of interest" description="Disordered" evidence="7">
    <location>
        <begin position="634"/>
        <end position="653"/>
    </location>
</feature>
<evidence type="ECO:0000256" key="8">
    <source>
        <dbReference type="SAM" id="SignalP"/>
    </source>
</evidence>
<evidence type="ECO:0000259" key="9">
    <source>
        <dbReference type="Pfam" id="PF00496"/>
    </source>
</evidence>
<comment type="subcellular location">
    <subcellularLocation>
        <location evidence="1">Cell membrane</location>
        <topology evidence="1">Lipid-anchor</topology>
    </subcellularLocation>
</comment>
<keyword evidence="3" id="KW-0813">Transport</keyword>
<feature type="domain" description="Solute-binding protein family 5" evidence="9">
    <location>
        <begin position="77"/>
        <end position="518"/>
    </location>
</feature>
<dbReference type="GO" id="GO:0043190">
    <property type="term" value="C:ATP-binding cassette (ABC) transporter complex"/>
    <property type="evidence" value="ECO:0007669"/>
    <property type="project" value="InterPro"/>
</dbReference>
<dbReference type="Pfam" id="PF00496">
    <property type="entry name" value="SBP_bac_5"/>
    <property type="match status" value="1"/>
</dbReference>
<evidence type="ECO:0000313" key="10">
    <source>
        <dbReference type="EMBL" id="KPJ22804.1"/>
    </source>
</evidence>
<gene>
    <name evidence="10" type="ORF">AKK44_02630</name>
</gene>
<dbReference type="CDD" id="cd08504">
    <property type="entry name" value="PBP2_OppA"/>
    <property type="match status" value="1"/>
</dbReference>
<dbReference type="PATRIC" id="fig|119224.3.peg.1764"/>
<feature type="chain" id="PRO_5039177193" evidence="8">
    <location>
        <begin position="22"/>
        <end position="653"/>
    </location>
</feature>
<organism evidence="10 11">
    <name type="scientific">Streptococcus phocae</name>
    <dbReference type="NCBI Taxonomy" id="119224"/>
    <lineage>
        <taxon>Bacteria</taxon>
        <taxon>Bacillati</taxon>
        <taxon>Bacillota</taxon>
        <taxon>Bacilli</taxon>
        <taxon>Lactobacillales</taxon>
        <taxon>Streptococcaceae</taxon>
        <taxon>Streptococcus</taxon>
    </lineage>
</organism>
<evidence type="ECO:0000256" key="6">
    <source>
        <dbReference type="ARBA" id="ARBA00022927"/>
    </source>
</evidence>
<feature type="signal peptide" evidence="8">
    <location>
        <begin position="1"/>
        <end position="21"/>
    </location>
</feature>
<keyword evidence="4 8" id="KW-0732">Signal</keyword>
<dbReference type="InterPro" id="IPR039424">
    <property type="entry name" value="SBP_5"/>
</dbReference>
<sequence length="653" mass="72582">MKKSKWLVSLGIAVLSVSALAACGNGAKNNNTAKTYNYVFASDPKTFDYITTSQGGTSDQTSQMIDGLMENDKYGNLVPALAKDWNVSKDGLTYTYKLRDGINWYTADGEEYAPVTAHDFVTGLKHAIDKDADALYVVQDSIKGLKEYKEGKADFSEVGVKALDDKTVQYTLNQPETFWNSKTTYGILFPVNEKFLKTKGKDFGSLSPDSILVNGPFFLSAFTSKSSIEFTKNENYWDAKNVEIDAIKLTFYDGQDVGSLYNNFDKGTYSAAVLNPNDPTYKSAKKKYSDSITYGLQDSSTYMYFFNLNRTAFKLTKKDATQQEAAKKAILNEDFRQAINFAVDKGNWNAQAVGQDAKDKALRNQFVPPTFIHVGNEDFGQLVSKELVTYGDEWRDVDFSDAQNGVYSPEKAKAEFAKAKEELSSQGVTFPVQLDVPVDQTDVVGVQRAQSLKQSVESSLGKENVVINVLEKDTATYDNATYFAETPAQQDYDLTISGWTPDYDDASSYLDVFDSNTGGMVKNIGIEKGANRDIVEQIGLDTYDDLLAQAKAISGDLDKRNLAFAKAQAQLTKSSVVIPMLSLGGKPRLTRTVPFSNSFAWTGNKGDKFLKYLKLQEKPVTKEQYEKAYKKWQKEKQKSNAKHEAKLANHVAK</sequence>
<dbReference type="PANTHER" id="PTHR30290">
    <property type="entry name" value="PERIPLASMIC BINDING COMPONENT OF ABC TRANSPORTER"/>
    <property type="match status" value="1"/>
</dbReference>
<comment type="similarity">
    <text evidence="2">Belongs to the bacterial solute-binding protein 5 family.</text>
</comment>
<keyword evidence="6" id="KW-0653">Protein transport</keyword>
<evidence type="ECO:0000313" key="11">
    <source>
        <dbReference type="Proteomes" id="UP000049578"/>
    </source>
</evidence>
<dbReference type="GO" id="GO:0042597">
    <property type="term" value="C:periplasmic space"/>
    <property type="evidence" value="ECO:0007669"/>
    <property type="project" value="UniProtKB-ARBA"/>
</dbReference>
<dbReference type="PIRSF" id="PIRSF002741">
    <property type="entry name" value="MppA"/>
    <property type="match status" value="1"/>
</dbReference>
<dbReference type="Proteomes" id="UP000049578">
    <property type="component" value="Unassembled WGS sequence"/>
</dbReference>
<dbReference type="GO" id="GO:1904680">
    <property type="term" value="F:peptide transmembrane transporter activity"/>
    <property type="evidence" value="ECO:0007669"/>
    <property type="project" value="TreeGrafter"/>
</dbReference>
<feature type="compositionally biased region" description="Basic and acidic residues" evidence="7">
    <location>
        <begin position="634"/>
        <end position="647"/>
    </location>
</feature>
<dbReference type="GO" id="GO:0005524">
    <property type="term" value="F:ATP binding"/>
    <property type="evidence" value="ECO:0007669"/>
    <property type="project" value="UniProtKB-KW"/>
</dbReference>
<evidence type="ECO:0000256" key="7">
    <source>
        <dbReference type="SAM" id="MobiDB-lite"/>
    </source>
</evidence>
<dbReference type="InterPro" id="IPR023765">
    <property type="entry name" value="SBP_5_CS"/>
</dbReference>
<keyword evidence="5" id="KW-0571">Peptide transport</keyword>
<keyword evidence="10" id="KW-0547">Nucleotide-binding</keyword>
<dbReference type="GO" id="GO:0015031">
    <property type="term" value="P:protein transport"/>
    <property type="evidence" value="ECO:0007669"/>
    <property type="project" value="UniProtKB-KW"/>
</dbReference>
<evidence type="ECO:0000256" key="2">
    <source>
        <dbReference type="ARBA" id="ARBA00005695"/>
    </source>
</evidence>
<dbReference type="STRING" id="119224.AKK44_02630"/>
<evidence type="ECO:0000256" key="1">
    <source>
        <dbReference type="ARBA" id="ARBA00004193"/>
    </source>
</evidence>
<reference evidence="10 11" key="1">
    <citation type="submission" date="2015-08" db="EMBL/GenBank/DDBJ databases">
        <title>Genome sequence of Streptococcus phocae subsp. phocae ATCC 51973T isolated from liver specimen obtained from seal.</title>
        <authorList>
            <person name="Avendano-Herrera R."/>
        </authorList>
    </citation>
    <scope>NUCLEOTIDE SEQUENCE [LARGE SCALE GENOMIC DNA]</scope>
    <source>
        <strain evidence="10 11">ATCC 51973</strain>
    </source>
</reference>
<keyword evidence="10" id="KW-0067">ATP-binding</keyword>
<name>A0A0P6SKB3_9STRE</name>
<proteinExistence type="inferred from homology"/>
<dbReference type="GO" id="GO:0015833">
    <property type="term" value="P:peptide transport"/>
    <property type="evidence" value="ECO:0007669"/>
    <property type="project" value="UniProtKB-KW"/>
</dbReference>
<dbReference type="Gene3D" id="3.40.190.10">
    <property type="entry name" value="Periplasmic binding protein-like II"/>
    <property type="match status" value="1"/>
</dbReference>